<gene>
    <name evidence="1" type="ORF">N475_20420</name>
</gene>
<comment type="caution">
    <text evidence="1">The sequence shown here is derived from an EMBL/GenBank/DDBJ whole genome shotgun (WGS) entry which is preliminary data.</text>
</comment>
<organism evidence="1 2">
    <name type="scientific">Pseudoalteromonas luteoviolacea DSM 6061</name>
    <dbReference type="NCBI Taxonomy" id="1365250"/>
    <lineage>
        <taxon>Bacteria</taxon>
        <taxon>Pseudomonadati</taxon>
        <taxon>Pseudomonadota</taxon>
        <taxon>Gammaproteobacteria</taxon>
        <taxon>Alteromonadales</taxon>
        <taxon>Pseudoalteromonadaceae</taxon>
        <taxon>Pseudoalteromonas</taxon>
    </lineage>
</organism>
<dbReference type="EMBL" id="AUYB01000124">
    <property type="protein sequence ID" value="KZN33369.1"/>
    <property type="molecule type" value="Genomic_DNA"/>
</dbReference>
<evidence type="ECO:0000313" key="2">
    <source>
        <dbReference type="Proteomes" id="UP000076643"/>
    </source>
</evidence>
<proteinExistence type="predicted"/>
<dbReference type="Proteomes" id="UP000076643">
    <property type="component" value="Unassembled WGS sequence"/>
</dbReference>
<sequence length="136" mass="15173">MKLFIYVVCIFFVGGNVYASGLNVLNECKVTEEYGKTVIYENCIGGNVFTVDVHNSGKGVPELVKIIKKGSYDISLLKDKMNDELVSAVYSLILIEKELVYFFATENTVTVLLKDNGIVIFKKSDSVWRQISIGES</sequence>
<accession>A0A166VRP0</accession>
<protein>
    <submittedName>
        <fullName evidence="1">Uncharacterized protein</fullName>
    </submittedName>
</protein>
<dbReference type="RefSeq" id="WP_063357546.1">
    <property type="nucleotide sequence ID" value="NZ_AQHB01000030.1"/>
</dbReference>
<dbReference type="PATRIC" id="fig|1365250.3.peg.3794"/>
<name>A0A166VRP0_9GAMM</name>
<reference evidence="1 2" key="1">
    <citation type="submission" date="2013-07" db="EMBL/GenBank/DDBJ databases">
        <title>Comparative Genomic and Metabolomic Analysis of Twelve Strains of Pseudoalteromonas luteoviolacea.</title>
        <authorList>
            <person name="Vynne N.G."/>
            <person name="Mansson M."/>
            <person name="Gram L."/>
        </authorList>
    </citation>
    <scope>NUCLEOTIDE SEQUENCE [LARGE SCALE GENOMIC DNA]</scope>
    <source>
        <strain evidence="1 2">DSM 6061</strain>
    </source>
</reference>
<evidence type="ECO:0000313" key="1">
    <source>
        <dbReference type="EMBL" id="KZN33369.1"/>
    </source>
</evidence>
<keyword evidence="2" id="KW-1185">Reference proteome</keyword>
<dbReference type="AlphaFoldDB" id="A0A166VRP0"/>